<proteinExistence type="predicted"/>
<keyword evidence="1" id="KW-1185">Reference proteome</keyword>
<sequence length="141" mass="16383">MLHNQLNDMQKSCDETAGIIQDLQKRIARLREPGLLFSSIVVQIYITSLHLNKVTSDEFHYTLLPAAQGEYNLNINDRKVTMDIVTFIQECVFRHFGIPEASRGEVWSLCKKSLNQRVRQYRKQTVTPKLPCPYQDADFPR</sequence>
<reference evidence="2" key="1">
    <citation type="submission" date="2016-11" db="UniProtKB">
        <authorList>
            <consortium name="WormBaseParasite"/>
        </authorList>
    </citation>
    <scope>IDENTIFICATION</scope>
</reference>
<dbReference type="AlphaFoldDB" id="A0A1I7XCU7"/>
<organism evidence="1 2">
    <name type="scientific">Heterorhabditis bacteriophora</name>
    <name type="common">Entomopathogenic nematode worm</name>
    <dbReference type="NCBI Taxonomy" id="37862"/>
    <lineage>
        <taxon>Eukaryota</taxon>
        <taxon>Metazoa</taxon>
        <taxon>Ecdysozoa</taxon>
        <taxon>Nematoda</taxon>
        <taxon>Chromadorea</taxon>
        <taxon>Rhabditida</taxon>
        <taxon>Rhabditina</taxon>
        <taxon>Rhabditomorpha</taxon>
        <taxon>Strongyloidea</taxon>
        <taxon>Heterorhabditidae</taxon>
        <taxon>Heterorhabditis</taxon>
    </lineage>
</organism>
<protein>
    <submittedName>
        <fullName evidence="2">BEN domain-containing protein</fullName>
    </submittedName>
</protein>
<evidence type="ECO:0000313" key="1">
    <source>
        <dbReference type="Proteomes" id="UP000095283"/>
    </source>
</evidence>
<dbReference type="Proteomes" id="UP000095283">
    <property type="component" value="Unplaced"/>
</dbReference>
<name>A0A1I7XCU7_HETBA</name>
<dbReference type="WBParaSite" id="Hba_15180">
    <property type="protein sequence ID" value="Hba_15180"/>
    <property type="gene ID" value="Hba_15180"/>
</dbReference>
<accession>A0A1I7XCU7</accession>
<evidence type="ECO:0000313" key="2">
    <source>
        <dbReference type="WBParaSite" id="Hba_15180"/>
    </source>
</evidence>